<feature type="domain" description="HpcH/HpaI aldolase/citrate lyase" evidence="4">
    <location>
        <begin position="23"/>
        <end position="239"/>
    </location>
</feature>
<dbReference type="STRING" id="1232681.ADIS_1762"/>
<reference evidence="5 6" key="1">
    <citation type="submission" date="2013-02" db="EMBL/GenBank/DDBJ databases">
        <title>A novel strain isolated from Lonar lake, Maharashtra, India.</title>
        <authorList>
            <person name="Singh A."/>
        </authorList>
    </citation>
    <scope>NUCLEOTIDE SEQUENCE [LARGE SCALE GENOMIC DNA]</scope>
    <source>
        <strain evidence="5 6">AK24</strain>
    </source>
</reference>
<dbReference type="SUPFAM" id="SSF51621">
    <property type="entry name" value="Phosphoenolpyruvate/pyruvate domain"/>
    <property type="match status" value="1"/>
</dbReference>
<comment type="caution">
    <text evidence="5">The sequence shown here is derived from an EMBL/GenBank/DDBJ whole genome shotgun (WGS) entry which is preliminary data.</text>
</comment>
<evidence type="ECO:0000313" key="6">
    <source>
        <dbReference type="Proteomes" id="UP000013909"/>
    </source>
</evidence>
<dbReference type="PANTHER" id="PTHR30502:SF0">
    <property type="entry name" value="PHOSPHOENOLPYRUVATE CARBOXYLASE FAMILY PROTEIN"/>
    <property type="match status" value="1"/>
</dbReference>
<keyword evidence="3 5" id="KW-0456">Lyase</keyword>
<evidence type="ECO:0000256" key="3">
    <source>
        <dbReference type="ARBA" id="ARBA00023239"/>
    </source>
</evidence>
<dbReference type="GO" id="GO:0016832">
    <property type="term" value="F:aldehyde-lyase activity"/>
    <property type="evidence" value="ECO:0007669"/>
    <property type="project" value="TreeGrafter"/>
</dbReference>
<dbReference type="RefSeq" id="WP_010853901.1">
    <property type="nucleotide sequence ID" value="NZ_AQHR01000049.1"/>
</dbReference>
<evidence type="ECO:0000259" key="4">
    <source>
        <dbReference type="Pfam" id="PF03328"/>
    </source>
</evidence>
<dbReference type="InterPro" id="IPR015813">
    <property type="entry name" value="Pyrv/PenolPyrv_kinase-like_dom"/>
</dbReference>
<proteinExistence type="inferred from homology"/>
<dbReference type="EC" id="4.1.2.-" evidence="5"/>
<dbReference type="EMBL" id="AQHR01000049">
    <property type="protein sequence ID" value="EON77843.1"/>
    <property type="molecule type" value="Genomic_DNA"/>
</dbReference>
<evidence type="ECO:0000256" key="1">
    <source>
        <dbReference type="ARBA" id="ARBA00005568"/>
    </source>
</evidence>
<dbReference type="PANTHER" id="PTHR30502">
    <property type="entry name" value="2-KETO-3-DEOXY-L-RHAMNONATE ALDOLASE"/>
    <property type="match status" value="1"/>
</dbReference>
<dbReference type="InterPro" id="IPR005000">
    <property type="entry name" value="Aldolase/citrate-lyase_domain"/>
</dbReference>
<evidence type="ECO:0000256" key="2">
    <source>
        <dbReference type="ARBA" id="ARBA00022723"/>
    </source>
</evidence>
<dbReference type="InterPro" id="IPR040442">
    <property type="entry name" value="Pyrv_kinase-like_dom_sf"/>
</dbReference>
<keyword evidence="6" id="KW-1185">Reference proteome</keyword>
<protein>
    <submittedName>
        <fullName evidence="5">2,4-dihydroxyhept-2-ene-1,7-dioic acid aldolase</fullName>
        <ecNumber evidence="5">4.1.2.-</ecNumber>
    </submittedName>
</protein>
<gene>
    <name evidence="5" type="ORF">ADIS_1762</name>
</gene>
<dbReference type="PATRIC" id="fig|1288963.3.peg.1753"/>
<dbReference type="Pfam" id="PF03328">
    <property type="entry name" value="HpcH_HpaI"/>
    <property type="match status" value="1"/>
</dbReference>
<dbReference type="InterPro" id="IPR050251">
    <property type="entry name" value="HpcH-HpaI_aldolase"/>
</dbReference>
<dbReference type="GO" id="GO:0046872">
    <property type="term" value="F:metal ion binding"/>
    <property type="evidence" value="ECO:0007669"/>
    <property type="project" value="UniProtKB-KW"/>
</dbReference>
<name>R7ZUY5_9BACT</name>
<dbReference type="Gene3D" id="3.20.20.60">
    <property type="entry name" value="Phosphoenolpyruvate-binding domains"/>
    <property type="match status" value="1"/>
</dbReference>
<dbReference type="GO" id="GO:0005737">
    <property type="term" value="C:cytoplasm"/>
    <property type="evidence" value="ECO:0007669"/>
    <property type="project" value="TreeGrafter"/>
</dbReference>
<dbReference type="AlphaFoldDB" id="R7ZUY5"/>
<accession>R7ZUY5</accession>
<evidence type="ECO:0000313" key="5">
    <source>
        <dbReference type="EMBL" id="EON77843.1"/>
    </source>
</evidence>
<dbReference type="Proteomes" id="UP000013909">
    <property type="component" value="Unassembled WGS sequence"/>
</dbReference>
<dbReference type="OrthoDB" id="86160at2"/>
<comment type="similarity">
    <text evidence="1">Belongs to the HpcH/HpaI aldolase family.</text>
</comment>
<keyword evidence="2" id="KW-0479">Metal-binding</keyword>
<organism evidence="5 6">
    <name type="scientific">Lunatimonas lonarensis</name>
    <dbReference type="NCBI Taxonomy" id="1232681"/>
    <lineage>
        <taxon>Bacteria</taxon>
        <taxon>Pseudomonadati</taxon>
        <taxon>Bacteroidota</taxon>
        <taxon>Cytophagia</taxon>
        <taxon>Cytophagales</taxon>
        <taxon>Cyclobacteriaceae</taxon>
    </lineage>
</organism>
<sequence length="271" mass="29579">MEMRKSLVLKKLRAGERVTCFKINLADARSVEIAAIAGFDCLWVDQEHIGQDWSILASQIWAAKAHGKDVVVRVPRGSYSDYVKPLELDAAGIMVPHVMDVSEGAAVVRQVRFHPVGLRAIDGGNADGAYTALDFKQYLREANSERFVIFQIEDPEALEVIEEIAALDGFDMLFFGPGDFSQGIGAPGEWGHPKIQEARKRVAQVAAKYGKFAGTTGGVAQLHDLYAMGYQFVSIGADVVGLSQYCQKLLSDLPSAPSSPEGNSYYHPKDT</sequence>